<reference evidence="1 2" key="1">
    <citation type="submission" date="2020-06" db="EMBL/GenBank/DDBJ databases">
        <authorList>
            <person name="Li R."/>
            <person name="Bekaert M."/>
        </authorList>
    </citation>
    <scope>NUCLEOTIDE SEQUENCE [LARGE SCALE GENOMIC DNA]</scope>
    <source>
        <strain evidence="2">wild</strain>
    </source>
</reference>
<dbReference type="Proteomes" id="UP000507470">
    <property type="component" value="Unassembled WGS sequence"/>
</dbReference>
<dbReference type="OrthoDB" id="6177619at2759"/>
<keyword evidence="2" id="KW-1185">Reference proteome</keyword>
<organism evidence="1 2">
    <name type="scientific">Mytilus coruscus</name>
    <name type="common">Sea mussel</name>
    <dbReference type="NCBI Taxonomy" id="42192"/>
    <lineage>
        <taxon>Eukaryota</taxon>
        <taxon>Metazoa</taxon>
        <taxon>Spiralia</taxon>
        <taxon>Lophotrochozoa</taxon>
        <taxon>Mollusca</taxon>
        <taxon>Bivalvia</taxon>
        <taxon>Autobranchia</taxon>
        <taxon>Pteriomorphia</taxon>
        <taxon>Mytilida</taxon>
        <taxon>Mytiloidea</taxon>
        <taxon>Mytilidae</taxon>
        <taxon>Mytilinae</taxon>
        <taxon>Mytilus</taxon>
    </lineage>
</organism>
<accession>A0A6J8E9Y7</accession>
<dbReference type="EMBL" id="CACVKT020008729">
    <property type="protein sequence ID" value="CAC5417167.1"/>
    <property type="molecule type" value="Genomic_DNA"/>
</dbReference>
<evidence type="ECO:0000313" key="2">
    <source>
        <dbReference type="Proteomes" id="UP000507470"/>
    </source>
</evidence>
<sequence>MDLIDKLEETTKPNENVEWHKSVIGGCNESAKYFTNEYERCKMVGSTVDGTRLRSRTDDGDFDFIVSSCIPISSNMIEQHSTVPCFVKIIGAQLNPSPILIDGYLPTSILKEINIDFFPIFKLFTDFISPSVYNYSSGNGYIHSKTDESSLGMSSTNIRTSSQNFQVNSVYNRLPFRLRVKLFYFKLRYRYAFSTLRLVVEEIEKSELID</sequence>
<evidence type="ECO:0000313" key="1">
    <source>
        <dbReference type="EMBL" id="CAC5417167.1"/>
    </source>
</evidence>
<dbReference type="AlphaFoldDB" id="A0A6J8E9Y7"/>
<name>A0A6J8E9Y7_MYTCO</name>
<proteinExistence type="predicted"/>
<protein>
    <submittedName>
        <fullName evidence="1">Uncharacterized protein</fullName>
    </submittedName>
</protein>
<gene>
    <name evidence="1" type="ORF">MCOR_49711</name>
</gene>